<evidence type="ECO:0000313" key="1">
    <source>
        <dbReference type="EMBL" id="KAJ7365656.1"/>
    </source>
</evidence>
<name>A0A9W9YSV0_9CNID</name>
<protein>
    <submittedName>
        <fullName evidence="1">Uncharacterized protein</fullName>
    </submittedName>
</protein>
<gene>
    <name evidence="1" type="ORF">OS493_002368</name>
</gene>
<dbReference type="OrthoDB" id="5948245at2759"/>
<dbReference type="Proteomes" id="UP001163046">
    <property type="component" value="Unassembled WGS sequence"/>
</dbReference>
<comment type="caution">
    <text evidence="1">The sequence shown here is derived from an EMBL/GenBank/DDBJ whole genome shotgun (WGS) entry which is preliminary data.</text>
</comment>
<reference evidence="1" key="1">
    <citation type="submission" date="2023-01" db="EMBL/GenBank/DDBJ databases">
        <title>Genome assembly of the deep-sea coral Lophelia pertusa.</title>
        <authorList>
            <person name="Herrera S."/>
            <person name="Cordes E."/>
        </authorList>
    </citation>
    <scope>NUCLEOTIDE SEQUENCE</scope>
    <source>
        <strain evidence="1">USNM1676648</strain>
        <tissue evidence="1">Polyp</tissue>
    </source>
</reference>
<evidence type="ECO:0000313" key="2">
    <source>
        <dbReference type="Proteomes" id="UP001163046"/>
    </source>
</evidence>
<accession>A0A9W9YSV0</accession>
<keyword evidence="2" id="KW-1185">Reference proteome</keyword>
<organism evidence="1 2">
    <name type="scientific">Desmophyllum pertusum</name>
    <dbReference type="NCBI Taxonomy" id="174260"/>
    <lineage>
        <taxon>Eukaryota</taxon>
        <taxon>Metazoa</taxon>
        <taxon>Cnidaria</taxon>
        <taxon>Anthozoa</taxon>
        <taxon>Hexacorallia</taxon>
        <taxon>Scleractinia</taxon>
        <taxon>Caryophylliina</taxon>
        <taxon>Caryophylliidae</taxon>
        <taxon>Desmophyllum</taxon>
    </lineage>
</organism>
<dbReference type="AlphaFoldDB" id="A0A9W9YSV0"/>
<sequence>MDVWQKNGPVAAKLFTWITNRETGEDSDKIHNTHAASCVTQYQYVTLQLPSCDKNMVIYTKHYHDYIGNRDDELSIHVICGDLDATTGYRWRSTREGPKHDVLHDKLIWNGTRPYMGRQPTRISFPYQN</sequence>
<dbReference type="EMBL" id="MU827302">
    <property type="protein sequence ID" value="KAJ7365656.1"/>
    <property type="molecule type" value="Genomic_DNA"/>
</dbReference>
<proteinExistence type="predicted"/>